<feature type="domain" description="Cation-transporting P-type ATPase N-terminal" evidence="1">
    <location>
        <begin position="185"/>
        <end position="222"/>
    </location>
</feature>
<feature type="non-terminal residue" evidence="2">
    <location>
        <position position="1"/>
    </location>
</feature>
<dbReference type="Pfam" id="PF00690">
    <property type="entry name" value="Cation_ATPase_N"/>
    <property type="match status" value="1"/>
</dbReference>
<dbReference type="InterPro" id="IPR023298">
    <property type="entry name" value="ATPase_P-typ_TM_dom_sf"/>
</dbReference>
<proteinExistence type="predicted"/>
<keyword evidence="3" id="KW-1185">Reference proteome</keyword>
<evidence type="ECO:0000313" key="2">
    <source>
        <dbReference type="EMBL" id="KAK3003123.1"/>
    </source>
</evidence>
<reference evidence="2" key="1">
    <citation type="submission" date="2022-12" db="EMBL/GenBank/DDBJ databases">
        <title>Draft genome assemblies for two species of Escallonia (Escalloniales).</title>
        <authorList>
            <person name="Chanderbali A."/>
            <person name="Dervinis C."/>
            <person name="Anghel I."/>
            <person name="Soltis D."/>
            <person name="Soltis P."/>
            <person name="Zapata F."/>
        </authorList>
    </citation>
    <scope>NUCLEOTIDE SEQUENCE</scope>
    <source>
        <strain evidence="2">UCBG64.0493</strain>
        <tissue evidence="2">Leaf</tissue>
    </source>
</reference>
<name>A0AA88VA37_9ASTE</name>
<dbReference type="SUPFAM" id="SSF81665">
    <property type="entry name" value="Calcium ATPase, transmembrane domain M"/>
    <property type="match status" value="1"/>
</dbReference>
<dbReference type="EMBL" id="JAVXUP010002467">
    <property type="protein sequence ID" value="KAK3003123.1"/>
    <property type="molecule type" value="Genomic_DNA"/>
</dbReference>
<evidence type="ECO:0000313" key="3">
    <source>
        <dbReference type="Proteomes" id="UP001188597"/>
    </source>
</evidence>
<evidence type="ECO:0000259" key="1">
    <source>
        <dbReference type="Pfam" id="PF00690"/>
    </source>
</evidence>
<gene>
    <name evidence="2" type="ORF">RJ639_019161</name>
</gene>
<accession>A0AA88VA37</accession>
<protein>
    <recommendedName>
        <fullName evidence="1">Cation-transporting P-type ATPase N-terminal domain-containing protein</fullName>
    </recommendedName>
</protein>
<organism evidence="2 3">
    <name type="scientific">Escallonia herrerae</name>
    <dbReference type="NCBI Taxonomy" id="1293975"/>
    <lineage>
        <taxon>Eukaryota</taxon>
        <taxon>Viridiplantae</taxon>
        <taxon>Streptophyta</taxon>
        <taxon>Embryophyta</taxon>
        <taxon>Tracheophyta</taxon>
        <taxon>Spermatophyta</taxon>
        <taxon>Magnoliopsida</taxon>
        <taxon>eudicotyledons</taxon>
        <taxon>Gunneridae</taxon>
        <taxon>Pentapetalae</taxon>
        <taxon>asterids</taxon>
        <taxon>campanulids</taxon>
        <taxon>Escalloniales</taxon>
        <taxon>Escalloniaceae</taxon>
        <taxon>Escallonia</taxon>
    </lineage>
</organism>
<dbReference type="InterPro" id="IPR004014">
    <property type="entry name" value="ATPase_P-typ_cation-transptr_N"/>
</dbReference>
<dbReference type="AlphaFoldDB" id="A0AA88VA37"/>
<dbReference type="Proteomes" id="UP001188597">
    <property type="component" value="Unassembled WGS sequence"/>
</dbReference>
<comment type="caution">
    <text evidence="2">The sequence shown here is derived from an EMBL/GenBank/DDBJ whole genome shotgun (WGS) entry which is preliminary data.</text>
</comment>
<sequence>PDRRKAQLRANVYNTNSICTHIRLDTFGRSSAGSTNYEEMLMSILIGSMKLSVFTNWDPNLMVRKFYRKYFTVDEKLSLITLTREGQNHGEDLSSYLKEFYMRASKCQEETTSCAQRRRFRYQNQRTWGRNFNSRRRPITQAEANAVAAKLLEDPPLERTLPVTLGLVLHYLIRQQFALVPIGENAPLEEVFAHLKCSKQGLSLDEVQERLELFGYNKLDEK</sequence>